<dbReference type="InterPro" id="IPR042268">
    <property type="entry name" value="BamC_C"/>
</dbReference>
<name>A0A381WXW0_9ZZZZ</name>
<dbReference type="InterPro" id="IPR010653">
    <property type="entry name" value="NlpB/DapX"/>
</dbReference>
<evidence type="ECO:0008006" key="3">
    <source>
        <dbReference type="Google" id="ProtNLM"/>
    </source>
</evidence>
<feature type="compositionally biased region" description="Polar residues" evidence="1">
    <location>
        <begin position="29"/>
        <end position="42"/>
    </location>
</feature>
<proteinExistence type="predicted"/>
<dbReference type="Pfam" id="PF06804">
    <property type="entry name" value="Lipoprotein_18"/>
    <property type="match status" value="2"/>
</dbReference>
<gene>
    <name evidence="2" type="ORF">METZ01_LOCUS109637</name>
</gene>
<dbReference type="AlphaFoldDB" id="A0A381WXW0"/>
<sequence>MFYSKYTPTLIVIGACSTLLLTGCGTTDKNQASKPDWNTSTKLEIPPDLTAPRESKDTHLYSAVTREASAEKLAEYEKFQQLEQMAEYEAFLNWRQQRGDSQKLSLADFREAQSTELRAQLTEKGVLVVKGPNQQRVVLIADSLQNSWNRVDTALINMGLQVLEADPKAGFFRIHYDTESSDDESIWMRWAFWRHDQVIYTLWLTADEEMISATIFDADAAPVVTPQGDTFMERLGVQLLTFAGKHQQFVAGGNREQKGLALRETPEGRLQMIIPGGAKGAWKRLDRVLGDAGFSVIKKDPETLLFVLRYDDPEISTDPGFFSKLVFWKKDEPDPQRSYQLQITPAGDRTMVDLLDSNEQRTQTGDKILKLLFNKLKDN</sequence>
<dbReference type="EMBL" id="UINC01013093">
    <property type="protein sequence ID" value="SVA56783.1"/>
    <property type="molecule type" value="Genomic_DNA"/>
</dbReference>
<reference evidence="2" key="1">
    <citation type="submission" date="2018-05" db="EMBL/GenBank/DDBJ databases">
        <authorList>
            <person name="Lanie J.A."/>
            <person name="Ng W.-L."/>
            <person name="Kazmierczak K.M."/>
            <person name="Andrzejewski T.M."/>
            <person name="Davidsen T.M."/>
            <person name="Wayne K.J."/>
            <person name="Tettelin H."/>
            <person name="Glass J.I."/>
            <person name="Rusch D."/>
            <person name="Podicherti R."/>
            <person name="Tsui H.-C.T."/>
            <person name="Winkler M.E."/>
        </authorList>
    </citation>
    <scope>NUCLEOTIDE SEQUENCE</scope>
</reference>
<organism evidence="2">
    <name type="scientific">marine metagenome</name>
    <dbReference type="NCBI Taxonomy" id="408172"/>
    <lineage>
        <taxon>unclassified sequences</taxon>
        <taxon>metagenomes</taxon>
        <taxon>ecological metagenomes</taxon>
    </lineage>
</organism>
<evidence type="ECO:0000313" key="2">
    <source>
        <dbReference type="EMBL" id="SVA56783.1"/>
    </source>
</evidence>
<feature type="region of interest" description="Disordered" evidence="1">
    <location>
        <begin position="29"/>
        <end position="54"/>
    </location>
</feature>
<dbReference type="Gene3D" id="3.30.310.170">
    <property type="entry name" value="Outer membrane protein assembly factor BamC"/>
    <property type="match status" value="2"/>
</dbReference>
<accession>A0A381WXW0</accession>
<dbReference type="PROSITE" id="PS51257">
    <property type="entry name" value="PROKAR_LIPOPROTEIN"/>
    <property type="match status" value="1"/>
</dbReference>
<evidence type="ECO:0000256" key="1">
    <source>
        <dbReference type="SAM" id="MobiDB-lite"/>
    </source>
</evidence>
<protein>
    <recommendedName>
        <fullName evidence="3">Outer membrane protein assembly factor BamC</fullName>
    </recommendedName>
</protein>